<gene>
    <name evidence="3" type="ORF">G2W53_037532</name>
</gene>
<dbReference type="EMBL" id="JAAIUW010000012">
    <property type="protein sequence ID" value="KAF7805371.1"/>
    <property type="molecule type" value="Genomic_DNA"/>
</dbReference>
<organism evidence="3 4">
    <name type="scientific">Senna tora</name>
    <dbReference type="NCBI Taxonomy" id="362788"/>
    <lineage>
        <taxon>Eukaryota</taxon>
        <taxon>Viridiplantae</taxon>
        <taxon>Streptophyta</taxon>
        <taxon>Embryophyta</taxon>
        <taxon>Tracheophyta</taxon>
        <taxon>Spermatophyta</taxon>
        <taxon>Magnoliopsida</taxon>
        <taxon>eudicotyledons</taxon>
        <taxon>Gunneridae</taxon>
        <taxon>Pentapetalae</taxon>
        <taxon>rosids</taxon>
        <taxon>fabids</taxon>
        <taxon>Fabales</taxon>
        <taxon>Fabaceae</taxon>
        <taxon>Caesalpinioideae</taxon>
        <taxon>Cassia clade</taxon>
        <taxon>Senna</taxon>
    </lineage>
</organism>
<keyword evidence="4" id="KW-1185">Reference proteome</keyword>
<evidence type="ECO:0000313" key="3">
    <source>
        <dbReference type="EMBL" id="KAF7805371.1"/>
    </source>
</evidence>
<evidence type="ECO:0000259" key="2">
    <source>
        <dbReference type="Pfam" id="PF14244"/>
    </source>
</evidence>
<comment type="caution">
    <text evidence="3">The sequence shown here is derived from an EMBL/GenBank/DDBJ whole genome shotgun (WGS) entry which is preliminary data.</text>
</comment>
<feature type="domain" description="Retrotransposon Copia-like N-terminal" evidence="2">
    <location>
        <begin position="106"/>
        <end position="151"/>
    </location>
</feature>
<dbReference type="AlphaFoldDB" id="A0A834W4G2"/>
<feature type="signal peptide" evidence="1">
    <location>
        <begin position="1"/>
        <end position="24"/>
    </location>
</feature>
<dbReference type="Proteomes" id="UP000634136">
    <property type="component" value="Unassembled WGS sequence"/>
</dbReference>
<proteinExistence type="predicted"/>
<dbReference type="PANTHER" id="PTHR37610">
    <property type="entry name" value="CCHC-TYPE DOMAIN-CONTAINING PROTEIN"/>
    <property type="match status" value="1"/>
</dbReference>
<dbReference type="Pfam" id="PF14244">
    <property type="entry name" value="Retrotran_gag_3"/>
    <property type="match status" value="1"/>
</dbReference>
<name>A0A834W4G2_9FABA</name>
<accession>A0A834W4G2</accession>
<feature type="chain" id="PRO_5032422077" evidence="1">
    <location>
        <begin position="25"/>
        <end position="208"/>
    </location>
</feature>
<dbReference type="PANTHER" id="PTHR37610:SF101">
    <property type="entry name" value="(RAPE) HYPOTHETICAL PROTEIN"/>
    <property type="match status" value="1"/>
</dbReference>
<reference evidence="3" key="1">
    <citation type="submission" date="2020-09" db="EMBL/GenBank/DDBJ databases">
        <title>Genome-Enabled Discovery of Anthraquinone Biosynthesis in Senna tora.</title>
        <authorList>
            <person name="Kang S.-H."/>
            <person name="Pandey R.P."/>
            <person name="Lee C.-M."/>
            <person name="Sim J.-S."/>
            <person name="Jeong J.-T."/>
            <person name="Choi B.-S."/>
            <person name="Jung M."/>
            <person name="Ginzburg D."/>
            <person name="Zhao K."/>
            <person name="Won S.Y."/>
            <person name="Oh T.-J."/>
            <person name="Yu Y."/>
            <person name="Kim N.-H."/>
            <person name="Lee O.R."/>
            <person name="Lee T.-H."/>
            <person name="Bashyal P."/>
            <person name="Kim T.-S."/>
            <person name="Lee W.-H."/>
            <person name="Kawkins C."/>
            <person name="Kim C.-K."/>
            <person name="Kim J.S."/>
            <person name="Ahn B.O."/>
            <person name="Rhee S.Y."/>
            <person name="Sohng J.K."/>
        </authorList>
    </citation>
    <scope>NUCLEOTIDE SEQUENCE</scope>
    <source>
        <tissue evidence="3">Leaf</tissue>
    </source>
</reference>
<protein>
    <submittedName>
        <fullName evidence="3">Retrovirus-related Pol polyprotein from transposon TNT 1-94</fullName>
    </submittedName>
</protein>
<evidence type="ECO:0000256" key="1">
    <source>
        <dbReference type="SAM" id="SignalP"/>
    </source>
</evidence>
<sequence length="208" mass="23192">MAVLRGYLFLIVLVVLRLVSMSEAVSAIYGNDSLNRSSFPVAFIFGASSSAYQVRSGMVVMETRVLMNIIITRACGKLTMTDGAKTANENVLPQRRTISPYDLTSLDNPGLSITQVHLKGDNYDEWARDIRTALRARKKFGFVDGTIPKPEEKSCDLEDWWTINSLLVSWIRNTIEPGLRSSISHRVCGTILRKDSLLRTDHAYSSCG</sequence>
<dbReference type="OrthoDB" id="1929700at2759"/>
<evidence type="ECO:0000313" key="4">
    <source>
        <dbReference type="Proteomes" id="UP000634136"/>
    </source>
</evidence>
<dbReference type="InterPro" id="IPR029472">
    <property type="entry name" value="Copia-like_N"/>
</dbReference>
<keyword evidence="1" id="KW-0732">Signal</keyword>